<proteinExistence type="predicted"/>
<organism evidence="2 3">
    <name type="scientific">Dreissena polymorpha</name>
    <name type="common">Zebra mussel</name>
    <name type="synonym">Mytilus polymorpha</name>
    <dbReference type="NCBI Taxonomy" id="45954"/>
    <lineage>
        <taxon>Eukaryota</taxon>
        <taxon>Metazoa</taxon>
        <taxon>Spiralia</taxon>
        <taxon>Lophotrochozoa</taxon>
        <taxon>Mollusca</taxon>
        <taxon>Bivalvia</taxon>
        <taxon>Autobranchia</taxon>
        <taxon>Heteroconchia</taxon>
        <taxon>Euheterodonta</taxon>
        <taxon>Imparidentia</taxon>
        <taxon>Neoheterodontei</taxon>
        <taxon>Myida</taxon>
        <taxon>Dreissenoidea</taxon>
        <taxon>Dreissenidae</taxon>
        <taxon>Dreissena</taxon>
    </lineage>
</organism>
<dbReference type="AlphaFoldDB" id="A0A9D4KIR7"/>
<evidence type="ECO:0000256" key="1">
    <source>
        <dbReference type="SAM" id="MobiDB-lite"/>
    </source>
</evidence>
<dbReference type="Proteomes" id="UP000828390">
    <property type="component" value="Unassembled WGS sequence"/>
</dbReference>
<comment type="caution">
    <text evidence="2">The sequence shown here is derived from an EMBL/GenBank/DDBJ whole genome shotgun (WGS) entry which is preliminary data.</text>
</comment>
<evidence type="ECO:0000313" key="3">
    <source>
        <dbReference type="Proteomes" id="UP000828390"/>
    </source>
</evidence>
<reference evidence="2" key="1">
    <citation type="journal article" date="2019" name="bioRxiv">
        <title>The Genome of the Zebra Mussel, Dreissena polymorpha: A Resource for Invasive Species Research.</title>
        <authorList>
            <person name="McCartney M.A."/>
            <person name="Auch B."/>
            <person name="Kono T."/>
            <person name="Mallez S."/>
            <person name="Zhang Y."/>
            <person name="Obille A."/>
            <person name="Becker A."/>
            <person name="Abrahante J.E."/>
            <person name="Garbe J."/>
            <person name="Badalamenti J.P."/>
            <person name="Herman A."/>
            <person name="Mangelson H."/>
            <person name="Liachko I."/>
            <person name="Sullivan S."/>
            <person name="Sone E.D."/>
            <person name="Koren S."/>
            <person name="Silverstein K.A.T."/>
            <person name="Beckman K.B."/>
            <person name="Gohl D.M."/>
        </authorList>
    </citation>
    <scope>NUCLEOTIDE SEQUENCE</scope>
    <source>
        <strain evidence="2">Duluth1</strain>
        <tissue evidence="2">Whole animal</tissue>
    </source>
</reference>
<feature type="region of interest" description="Disordered" evidence="1">
    <location>
        <begin position="35"/>
        <end position="101"/>
    </location>
</feature>
<dbReference type="EMBL" id="JAIWYP010000004">
    <property type="protein sequence ID" value="KAH3840214.1"/>
    <property type="molecule type" value="Genomic_DNA"/>
</dbReference>
<name>A0A9D4KIR7_DREPO</name>
<gene>
    <name evidence="2" type="ORF">DPMN_113659</name>
</gene>
<feature type="compositionally biased region" description="Basic and acidic residues" evidence="1">
    <location>
        <begin position="39"/>
        <end position="54"/>
    </location>
</feature>
<evidence type="ECO:0000313" key="2">
    <source>
        <dbReference type="EMBL" id="KAH3840214.1"/>
    </source>
</evidence>
<reference evidence="2" key="2">
    <citation type="submission" date="2020-11" db="EMBL/GenBank/DDBJ databases">
        <authorList>
            <person name="McCartney M.A."/>
            <person name="Auch B."/>
            <person name="Kono T."/>
            <person name="Mallez S."/>
            <person name="Becker A."/>
            <person name="Gohl D.M."/>
            <person name="Silverstein K.A.T."/>
            <person name="Koren S."/>
            <person name="Bechman K.B."/>
            <person name="Herman A."/>
            <person name="Abrahante J.E."/>
            <person name="Garbe J."/>
        </authorList>
    </citation>
    <scope>NUCLEOTIDE SEQUENCE</scope>
    <source>
        <strain evidence="2">Duluth1</strain>
        <tissue evidence="2">Whole animal</tissue>
    </source>
</reference>
<sequence>MGAQAKPTLQHCATEMHLEARRVPCNSLEQVLGHKRAACKRDDRAEATERERSSDYNMPGSTVLQVLHPQGSRDASEKCRKTENKASVNNSRTPAKKGKAP</sequence>
<accession>A0A9D4KIR7</accession>
<keyword evidence="3" id="KW-1185">Reference proteome</keyword>
<feature type="compositionally biased region" description="Basic and acidic residues" evidence="1">
    <location>
        <begin position="74"/>
        <end position="84"/>
    </location>
</feature>
<protein>
    <submittedName>
        <fullName evidence="2">Uncharacterized protein</fullName>
    </submittedName>
</protein>